<dbReference type="OrthoDB" id="9773249at2"/>
<dbReference type="InterPro" id="IPR016181">
    <property type="entry name" value="Acyl_CoA_acyltransferase"/>
</dbReference>
<name>A0A0D0KVS5_AGRTU</name>
<protein>
    <submittedName>
        <fullName evidence="1">Acetyltransferase</fullName>
    </submittedName>
</protein>
<keyword evidence="1" id="KW-0808">Transferase</keyword>
<dbReference type="EMBL" id="JXQV01000010">
    <property type="protein sequence ID" value="KIQ02434.1"/>
    <property type="molecule type" value="Genomic_DNA"/>
</dbReference>
<reference evidence="1 2" key="1">
    <citation type="submission" date="2014-12" db="EMBL/GenBank/DDBJ databases">
        <title>16Stimator: statistical estimation of ribosomal gene copy numbers from draft genome assemblies.</title>
        <authorList>
            <person name="Perisin M.A."/>
            <person name="Vetter M."/>
            <person name="Gilbert J.A."/>
            <person name="Bergelson J."/>
        </authorList>
    </citation>
    <scope>NUCLEOTIDE SEQUENCE [LARGE SCALE GENOMIC DNA]</scope>
    <source>
        <strain evidence="1 2">MEJ076</strain>
    </source>
</reference>
<dbReference type="GO" id="GO:0016740">
    <property type="term" value="F:transferase activity"/>
    <property type="evidence" value="ECO:0007669"/>
    <property type="project" value="UniProtKB-KW"/>
</dbReference>
<dbReference type="Gene3D" id="3.40.630.30">
    <property type="match status" value="1"/>
</dbReference>
<organism evidence="1 2">
    <name type="scientific">Agrobacterium tumefaciens</name>
    <dbReference type="NCBI Taxonomy" id="358"/>
    <lineage>
        <taxon>Bacteria</taxon>
        <taxon>Pseudomonadati</taxon>
        <taxon>Pseudomonadota</taxon>
        <taxon>Alphaproteobacteria</taxon>
        <taxon>Hyphomicrobiales</taxon>
        <taxon>Rhizobiaceae</taxon>
        <taxon>Rhizobium/Agrobacterium group</taxon>
        <taxon>Agrobacterium</taxon>
        <taxon>Agrobacterium tumefaciens complex</taxon>
    </lineage>
</organism>
<evidence type="ECO:0000313" key="2">
    <source>
        <dbReference type="Proteomes" id="UP000035017"/>
    </source>
</evidence>
<dbReference type="Proteomes" id="UP000035017">
    <property type="component" value="Unassembled WGS sequence"/>
</dbReference>
<evidence type="ECO:0000313" key="1">
    <source>
        <dbReference type="EMBL" id="KIQ02434.1"/>
    </source>
</evidence>
<dbReference type="SUPFAM" id="SSF55729">
    <property type="entry name" value="Acyl-CoA N-acyltransferases (Nat)"/>
    <property type="match status" value="1"/>
</dbReference>
<sequence length="351" mass="39525">MGQTLRPTKFKDVDLNDKFFDSLKAQYQEFSDWFAKKAAEPVYVIDGDVGQGVRGFLYIKVETGPITDVHPPLPAKNRLKVGTLKVNAKGTKLGERIIKRIFDHAILEGVSEVYVTVFDTHVSLINLFKRYGFEQKGIKSTPNGEELVLLRTFANLANDIVKDYPLMQTAGKSKWLLAIKPEFHTDLLPDSILKTEDPFSEEDVPHTNSIHKVYIAGLSLNRMKRGDLVVIYRTTDIQGKAYYRSVATSVCVVEETYSRKHFKDANAFVSFAKDHSVFGEQQLRDRYDDGRPLYAAKLTYNAAFSKRPNRAALLDVVGIAVQPKWDLRALTDAQFSSILDLGEVDGSLIVN</sequence>
<gene>
    <name evidence="1" type="ORF">RU07_11950</name>
</gene>
<comment type="caution">
    <text evidence="1">The sequence shown here is derived from an EMBL/GenBank/DDBJ whole genome shotgun (WGS) entry which is preliminary data.</text>
</comment>
<proteinExistence type="predicted"/>
<accession>A0A0D0KVS5</accession>
<dbReference type="AlphaFoldDB" id="A0A0D0KVS5"/>